<name>D3HKQ5_LEGLN</name>
<protein>
    <submittedName>
        <fullName evidence="1">Uncharacterized protein</fullName>
    </submittedName>
</protein>
<evidence type="ECO:0000313" key="1">
    <source>
        <dbReference type="EMBL" id="CBJ13021.1"/>
    </source>
</evidence>
<keyword evidence="2" id="KW-1185">Reference proteome</keyword>
<organism evidence="1 2">
    <name type="scientific">Legionella longbeachae serogroup 1 (strain NSW150)</name>
    <dbReference type="NCBI Taxonomy" id="661367"/>
    <lineage>
        <taxon>Bacteria</taxon>
        <taxon>Pseudomonadati</taxon>
        <taxon>Pseudomonadota</taxon>
        <taxon>Gammaproteobacteria</taxon>
        <taxon>Legionellales</taxon>
        <taxon>Legionellaceae</taxon>
        <taxon>Legionella</taxon>
    </lineage>
</organism>
<dbReference type="HOGENOM" id="CLU_2973929_0_0_6"/>
<sequence length="58" mass="6724">MQVRSLSAGWDYKRCYDFLTFQAENLFNLNVHKINYGYKTVHCLFSGIIKGTKGNFAN</sequence>
<evidence type="ECO:0000313" key="2">
    <source>
        <dbReference type="Proteomes" id="UP000001060"/>
    </source>
</evidence>
<dbReference type="AlphaFoldDB" id="D3HKQ5"/>
<dbReference type="KEGG" id="llo:LLO_4071"/>
<dbReference type="Proteomes" id="UP000001060">
    <property type="component" value="Chromosome"/>
</dbReference>
<gene>
    <name evidence="1" type="ordered locus">LLO_4071</name>
</gene>
<accession>D3HKQ5</accession>
<proteinExistence type="predicted"/>
<dbReference type="EMBL" id="FN650140">
    <property type="protein sequence ID" value="CBJ13021.1"/>
    <property type="molecule type" value="Genomic_DNA"/>
</dbReference>
<reference evidence="1 2" key="1">
    <citation type="journal article" date="2010" name="PLoS Genet.">
        <title>Analysis of the Legionella longbeachae genome and transcriptome uncovers unique strategies to cause Legionnaires' disease.</title>
        <authorList>
            <person name="Cazalet C."/>
            <person name="Gomez-Valero L."/>
            <person name="Rusniok C."/>
            <person name="Lomma M."/>
            <person name="Dervins-Ravault D."/>
            <person name="Newton H."/>
            <person name="Sansom F."/>
            <person name="Jarraud S."/>
            <person name="Zidane N."/>
            <person name="Ma L."/>
            <person name="Bouchier C."/>
            <person name="Etienne J."/>
            <person name="Hartland E."/>
            <person name="Buchrieser C."/>
        </authorList>
    </citation>
    <scope>NUCLEOTIDE SEQUENCE [LARGE SCALE GENOMIC DNA]</scope>
    <source>
        <strain evidence="1 2">NSW150</strain>
    </source>
</reference>
<dbReference type="STRING" id="661367.LLO_4071"/>